<comment type="caution">
    <text evidence="7">The sequence shown here is derived from an EMBL/GenBank/DDBJ whole genome shotgun (WGS) entry which is preliminary data.</text>
</comment>
<dbReference type="VEuPathDB" id="FungiDB:TRICI_001582"/>
<keyword evidence="5" id="KW-0067">ATP-binding</keyword>
<keyword evidence="3" id="KW-0479">Metal-binding</keyword>
<dbReference type="GO" id="GO:0005524">
    <property type="term" value="F:ATP binding"/>
    <property type="evidence" value="ECO:0007669"/>
    <property type="project" value="UniProtKB-KW"/>
</dbReference>
<evidence type="ECO:0000313" key="8">
    <source>
        <dbReference type="Proteomes" id="UP000761534"/>
    </source>
</evidence>
<protein>
    <submittedName>
        <fullName evidence="7">Uncharacterized protein</fullName>
    </submittedName>
</protein>
<dbReference type="SUPFAM" id="SSF53244">
    <property type="entry name" value="MurD-like peptide ligases, peptide-binding domain"/>
    <property type="match status" value="1"/>
</dbReference>
<comment type="similarity">
    <text evidence="1">Belongs to the folylpolyglutamate synthase family.</text>
</comment>
<dbReference type="PANTHER" id="PTHR11136:SF0">
    <property type="entry name" value="DIHYDROFOLATE SYNTHETASE-RELATED"/>
    <property type="match status" value="1"/>
</dbReference>
<keyword evidence="4" id="KW-0547">Nucleotide-binding</keyword>
<evidence type="ECO:0000256" key="4">
    <source>
        <dbReference type="ARBA" id="ARBA00022741"/>
    </source>
</evidence>
<dbReference type="AlphaFoldDB" id="A0A642V861"/>
<reference evidence="7" key="1">
    <citation type="journal article" date="2019" name="G3 (Bethesda)">
        <title>Genome Assemblies of Two Rare Opportunistic Yeast Pathogens: Diutina rugosa (syn. Candida rugosa) and Trichomonascus ciferrii (syn. Candida ciferrii).</title>
        <authorList>
            <person name="Mixao V."/>
            <person name="Saus E."/>
            <person name="Hansen A.P."/>
            <person name="Lass-Florl C."/>
            <person name="Gabaldon T."/>
        </authorList>
    </citation>
    <scope>NUCLEOTIDE SEQUENCE</scope>
    <source>
        <strain evidence="7">CBS 4856</strain>
    </source>
</reference>
<evidence type="ECO:0000313" key="7">
    <source>
        <dbReference type="EMBL" id="KAA8916300.1"/>
    </source>
</evidence>
<dbReference type="OrthoDB" id="5212574at2759"/>
<dbReference type="GO" id="GO:0005739">
    <property type="term" value="C:mitochondrion"/>
    <property type="evidence" value="ECO:0007669"/>
    <property type="project" value="TreeGrafter"/>
</dbReference>
<name>A0A642V861_9ASCO</name>
<organism evidence="7 8">
    <name type="scientific">Trichomonascus ciferrii</name>
    <dbReference type="NCBI Taxonomy" id="44093"/>
    <lineage>
        <taxon>Eukaryota</taxon>
        <taxon>Fungi</taxon>
        <taxon>Dikarya</taxon>
        <taxon>Ascomycota</taxon>
        <taxon>Saccharomycotina</taxon>
        <taxon>Dipodascomycetes</taxon>
        <taxon>Dipodascales</taxon>
        <taxon>Trichomonascaceae</taxon>
        <taxon>Trichomonascus</taxon>
        <taxon>Trichomonascus ciferrii complex</taxon>
    </lineage>
</organism>
<dbReference type="PIRSF" id="PIRSF001563">
    <property type="entry name" value="Folylpolyglu_synth"/>
    <property type="match status" value="1"/>
</dbReference>
<keyword evidence="6" id="KW-0460">Magnesium</keyword>
<dbReference type="GO" id="GO:0046872">
    <property type="term" value="F:metal ion binding"/>
    <property type="evidence" value="ECO:0007669"/>
    <property type="project" value="UniProtKB-KW"/>
</dbReference>
<dbReference type="InterPro" id="IPR036565">
    <property type="entry name" value="Mur-like_cat_sf"/>
</dbReference>
<accession>A0A642V861</accession>
<evidence type="ECO:0000256" key="2">
    <source>
        <dbReference type="ARBA" id="ARBA00022598"/>
    </source>
</evidence>
<dbReference type="PROSITE" id="PS01012">
    <property type="entry name" value="FOLYLPOLYGLU_SYNT_2"/>
    <property type="match status" value="1"/>
</dbReference>
<keyword evidence="2" id="KW-0436">Ligase</keyword>
<evidence type="ECO:0000256" key="1">
    <source>
        <dbReference type="ARBA" id="ARBA00008276"/>
    </source>
</evidence>
<dbReference type="Proteomes" id="UP000761534">
    <property type="component" value="Unassembled WGS sequence"/>
</dbReference>
<dbReference type="NCBIfam" id="TIGR01499">
    <property type="entry name" value="folC"/>
    <property type="match status" value="1"/>
</dbReference>
<dbReference type="FunFam" id="3.40.1190.10:FF:000010">
    <property type="entry name" value="Dihydrofolate synthetase"/>
    <property type="match status" value="1"/>
</dbReference>
<dbReference type="UniPathway" id="UPA00850"/>
<dbReference type="GO" id="GO:0008841">
    <property type="term" value="F:dihydrofolate synthase activity"/>
    <property type="evidence" value="ECO:0007669"/>
    <property type="project" value="TreeGrafter"/>
</dbReference>
<sequence>MIDLGLGRIARLLKLIDNPHLAGWKAVHVAGTNGKGSVCAYVSSCLYRANVVTGRFTSPHLVNKWDCIAVNEKPISEDLFRQSEMMVSQANKTHNVGATEFELLTATAFDIFRKQQVEVAIVEVGLGGRLDSTNVLPPEHTLVTVITKVGLDHQNLLGSTLGQIGREKAGIIKHQVACVVDATNDKQVLDSVLEIAQEQGSQLIFAEPDTLQFNVPSNATPLLGAYQLCNLSCALNALTAISKTYPQLTDAAVLDGIRNTSWPGRLQWLELEGGEKHVLLDGAHNKQASELLKQYIDSSVRKTDDQPVTYVLAFSQGKDYADVLKTLLQPQDRVIVTTFGDVDGMPWVRPCPTGEVASVAASLITSPVVQEQNPIKALHAAPDSAVVCGSLYLVGHVLRFHGK</sequence>
<dbReference type="Gene3D" id="3.40.1190.10">
    <property type="entry name" value="Mur-like, catalytic domain"/>
    <property type="match status" value="1"/>
</dbReference>
<dbReference type="GO" id="GO:0005829">
    <property type="term" value="C:cytosol"/>
    <property type="evidence" value="ECO:0007669"/>
    <property type="project" value="TreeGrafter"/>
</dbReference>
<dbReference type="EMBL" id="SWFS01000112">
    <property type="protein sequence ID" value="KAA8916300.1"/>
    <property type="molecule type" value="Genomic_DNA"/>
</dbReference>
<evidence type="ECO:0000256" key="3">
    <source>
        <dbReference type="ARBA" id="ARBA00022723"/>
    </source>
</evidence>
<dbReference type="InterPro" id="IPR036615">
    <property type="entry name" value="Mur_ligase_C_dom_sf"/>
</dbReference>
<dbReference type="Gene3D" id="3.90.190.20">
    <property type="entry name" value="Mur ligase, C-terminal domain"/>
    <property type="match status" value="1"/>
</dbReference>
<dbReference type="InterPro" id="IPR001645">
    <property type="entry name" value="Folylpolyglutamate_synth"/>
</dbReference>
<dbReference type="PANTHER" id="PTHR11136">
    <property type="entry name" value="FOLYLPOLYGLUTAMATE SYNTHASE-RELATED"/>
    <property type="match status" value="1"/>
</dbReference>
<dbReference type="InterPro" id="IPR018109">
    <property type="entry name" value="Folylpolyglutamate_synth_CS"/>
</dbReference>
<dbReference type="SUPFAM" id="SSF53623">
    <property type="entry name" value="MurD-like peptide ligases, catalytic domain"/>
    <property type="match status" value="1"/>
</dbReference>
<evidence type="ECO:0000256" key="5">
    <source>
        <dbReference type="ARBA" id="ARBA00022840"/>
    </source>
</evidence>
<proteinExistence type="inferred from homology"/>
<evidence type="ECO:0000256" key="6">
    <source>
        <dbReference type="ARBA" id="ARBA00022842"/>
    </source>
</evidence>
<gene>
    <name evidence="7" type="ORF">TRICI_001582</name>
</gene>
<dbReference type="GO" id="GO:0004326">
    <property type="term" value="F:tetrahydrofolylpolyglutamate synthase activity"/>
    <property type="evidence" value="ECO:0007669"/>
    <property type="project" value="InterPro"/>
</dbReference>
<keyword evidence="8" id="KW-1185">Reference proteome</keyword>